<proteinExistence type="predicted"/>
<protein>
    <submittedName>
        <fullName evidence="2">Uncharacterized protein</fullName>
    </submittedName>
</protein>
<evidence type="ECO:0000313" key="3">
    <source>
        <dbReference type="Proteomes" id="UP000077857"/>
    </source>
</evidence>
<organism evidence="2 3">
    <name type="scientific">Methylomonas koyamae</name>
    <dbReference type="NCBI Taxonomy" id="702114"/>
    <lineage>
        <taxon>Bacteria</taxon>
        <taxon>Pseudomonadati</taxon>
        <taxon>Pseudomonadota</taxon>
        <taxon>Gammaproteobacteria</taxon>
        <taxon>Methylococcales</taxon>
        <taxon>Methylococcaceae</taxon>
        <taxon>Methylomonas</taxon>
    </lineage>
</organism>
<reference evidence="2 3" key="1">
    <citation type="submission" date="2016-03" db="EMBL/GenBank/DDBJ databases">
        <authorList>
            <person name="Ploux O."/>
        </authorList>
    </citation>
    <scope>NUCLEOTIDE SEQUENCE [LARGE SCALE GENOMIC DNA]</scope>
    <source>
        <strain evidence="2 3">R-45378</strain>
    </source>
</reference>
<dbReference type="Proteomes" id="UP000077857">
    <property type="component" value="Unassembled WGS sequence"/>
</dbReference>
<evidence type="ECO:0000256" key="1">
    <source>
        <dbReference type="SAM" id="MobiDB-lite"/>
    </source>
</evidence>
<dbReference type="AlphaFoldDB" id="A0A177NBK9"/>
<sequence length="162" mass="18061">MFSHSQPYRDERPSGDPSKSTYQSVQDVDARLWQDPFAALERSADNKPATEKREVEFKIKDSGVQVVVSIPKQQADGGHSADRIFEDIDKTPGSVVTVLAVTLSGAPYPEEAEQRMRRRYAVLSGLANQGRAPIDEQHIGYLEPTHESLQKKSTVRMVVGHE</sequence>
<gene>
    <name evidence="2" type="ORF">A1507_14395</name>
</gene>
<accession>A0A177NBK9</accession>
<feature type="region of interest" description="Disordered" evidence="1">
    <location>
        <begin position="1"/>
        <end position="26"/>
    </location>
</feature>
<dbReference type="RefSeq" id="WP_064040856.1">
    <property type="nucleotide sequence ID" value="NZ_LUUJ01000082.1"/>
</dbReference>
<dbReference type="EMBL" id="LUUJ01000082">
    <property type="protein sequence ID" value="OAI15387.1"/>
    <property type="molecule type" value="Genomic_DNA"/>
</dbReference>
<comment type="caution">
    <text evidence="2">The sequence shown here is derived from an EMBL/GenBank/DDBJ whole genome shotgun (WGS) entry which is preliminary data.</text>
</comment>
<evidence type="ECO:0000313" key="2">
    <source>
        <dbReference type="EMBL" id="OAI15387.1"/>
    </source>
</evidence>
<name>A0A177NBK9_9GAMM</name>
<feature type="compositionally biased region" description="Polar residues" evidence="1">
    <location>
        <begin position="17"/>
        <end position="26"/>
    </location>
</feature>